<dbReference type="GO" id="GO:0051539">
    <property type="term" value="F:4 iron, 4 sulfur cluster binding"/>
    <property type="evidence" value="ECO:0007669"/>
    <property type="project" value="TreeGrafter"/>
</dbReference>
<evidence type="ECO:0000313" key="9">
    <source>
        <dbReference type="EMBL" id="HGM46927.1"/>
    </source>
</evidence>
<dbReference type="Gene3D" id="3.40.50.300">
    <property type="entry name" value="P-loop containing nucleotide triphosphate hydrolases"/>
    <property type="match status" value="1"/>
</dbReference>
<evidence type="ECO:0000256" key="7">
    <source>
        <dbReference type="ARBA" id="ARBA00074706"/>
    </source>
</evidence>
<dbReference type="EMBL" id="DTBQ01000114">
    <property type="protein sequence ID" value="HGM46927.1"/>
    <property type="molecule type" value="Genomic_DNA"/>
</dbReference>
<comment type="function">
    <text evidence="6 8">Binds and transfers iron-sulfur (Fe-S) clusters to target apoproteins. Can hydrolyze ATP.</text>
</comment>
<dbReference type="PANTHER" id="PTHR42961:SF2">
    <property type="entry name" value="IRON-SULFUR PROTEIN NUBPL"/>
    <property type="match status" value="1"/>
</dbReference>
<keyword evidence="1 8" id="KW-0479">Metal-binding</keyword>
<evidence type="ECO:0000256" key="8">
    <source>
        <dbReference type="HAMAP-Rule" id="MF_02040"/>
    </source>
</evidence>
<dbReference type="GO" id="GO:0140663">
    <property type="term" value="F:ATP-dependent FeS chaperone activity"/>
    <property type="evidence" value="ECO:0007669"/>
    <property type="project" value="InterPro"/>
</dbReference>
<dbReference type="InterPro" id="IPR000808">
    <property type="entry name" value="Mrp-like_CS"/>
</dbReference>
<comment type="caution">
    <text evidence="9">The sequence shown here is derived from an EMBL/GenBank/DDBJ whole genome shotgun (WGS) entry which is preliminary data.</text>
</comment>
<feature type="binding site" evidence="8">
    <location>
        <begin position="28"/>
        <end position="35"/>
    </location>
    <ligand>
        <name>ATP</name>
        <dbReference type="ChEBI" id="CHEBI:30616"/>
    </ligand>
</feature>
<sequence>MLRKMREQEELARRRLSSVKHKVAILSGKGGVGKSFVTANLAVALAVKGRSVGVLDADIHGPSIPKILGLHGQAMYAGPAGLFPLEGPAGVRVVSADLMLPDDDSALIWRGPIKTSFLRELLSMVAWGELDYLLVDLPPGTGDEPLTVAQLIKELNGALVVTTPSELTQLVVRKAITFCKQLKIPLLGLVVNMSYFTCPVCGTRHRLFGNTSSQDIEKQLGVRVLAEIPVDPRVAESADSGVPVVLAYQESEAAKSFLKLAEEVEGILNSQSAREPREGS</sequence>
<organism evidence="9">
    <name type="scientific">Thermofilum pendens</name>
    <dbReference type="NCBI Taxonomy" id="2269"/>
    <lineage>
        <taxon>Archaea</taxon>
        <taxon>Thermoproteota</taxon>
        <taxon>Thermoprotei</taxon>
        <taxon>Thermofilales</taxon>
        <taxon>Thermofilaceae</taxon>
        <taxon>Thermofilum</taxon>
    </lineage>
</organism>
<dbReference type="GO" id="GO:0016887">
    <property type="term" value="F:ATP hydrolysis activity"/>
    <property type="evidence" value="ECO:0007669"/>
    <property type="project" value="UniProtKB-UniRule"/>
</dbReference>
<protein>
    <recommendedName>
        <fullName evidence="7 8">Iron-sulfur cluster carrier protein</fullName>
    </recommendedName>
</protein>
<evidence type="ECO:0000256" key="6">
    <source>
        <dbReference type="ARBA" id="ARBA00058094"/>
    </source>
</evidence>
<evidence type="ECO:0000256" key="4">
    <source>
        <dbReference type="ARBA" id="ARBA00023004"/>
    </source>
</evidence>
<dbReference type="CDD" id="cd02037">
    <property type="entry name" value="Mrp_NBP35"/>
    <property type="match status" value="1"/>
</dbReference>
<comment type="subunit">
    <text evidence="8">Homodimer.</text>
</comment>
<name>A0A7C4H813_THEPE</name>
<dbReference type="PROSITE" id="PS01215">
    <property type="entry name" value="MRP"/>
    <property type="match status" value="1"/>
</dbReference>
<dbReference type="InterPro" id="IPR044304">
    <property type="entry name" value="NUBPL-like"/>
</dbReference>
<accession>A0A7C4H813</accession>
<comment type="similarity">
    <text evidence="8">Belongs to the Mrp/NBP35 ATP-binding proteins family.</text>
</comment>
<dbReference type="FunFam" id="3.40.50.300:FF:001119">
    <property type="entry name" value="Iron-sulfur cluster carrier protein"/>
    <property type="match status" value="1"/>
</dbReference>
<reference evidence="9" key="1">
    <citation type="journal article" date="2020" name="mSystems">
        <title>Genome- and Community-Level Interaction Insights into Carbon Utilization and Element Cycling Functions of Hydrothermarchaeota in Hydrothermal Sediment.</title>
        <authorList>
            <person name="Zhou Z."/>
            <person name="Liu Y."/>
            <person name="Xu W."/>
            <person name="Pan J."/>
            <person name="Luo Z.H."/>
            <person name="Li M."/>
        </authorList>
    </citation>
    <scope>NUCLEOTIDE SEQUENCE</scope>
    <source>
        <strain evidence="9">SpSt-649</strain>
    </source>
</reference>
<keyword evidence="5 8" id="KW-0411">Iron-sulfur</keyword>
<evidence type="ECO:0000256" key="5">
    <source>
        <dbReference type="ARBA" id="ARBA00023014"/>
    </source>
</evidence>
<dbReference type="Pfam" id="PF10609">
    <property type="entry name" value="ParA"/>
    <property type="match status" value="1"/>
</dbReference>
<keyword evidence="4 8" id="KW-0408">Iron</keyword>
<evidence type="ECO:0000256" key="2">
    <source>
        <dbReference type="ARBA" id="ARBA00022741"/>
    </source>
</evidence>
<dbReference type="GO" id="GO:0046872">
    <property type="term" value="F:metal ion binding"/>
    <property type="evidence" value="ECO:0007669"/>
    <property type="project" value="UniProtKB-KW"/>
</dbReference>
<dbReference type="InterPro" id="IPR027417">
    <property type="entry name" value="P-loop_NTPase"/>
</dbReference>
<evidence type="ECO:0000256" key="1">
    <source>
        <dbReference type="ARBA" id="ARBA00022723"/>
    </source>
</evidence>
<dbReference type="HAMAP" id="MF_02040">
    <property type="entry name" value="Mrp_NBP35"/>
    <property type="match status" value="1"/>
</dbReference>
<evidence type="ECO:0000256" key="3">
    <source>
        <dbReference type="ARBA" id="ARBA00022840"/>
    </source>
</evidence>
<keyword evidence="8" id="KW-0378">Hydrolase</keyword>
<gene>
    <name evidence="9" type="ORF">ENU21_04155</name>
</gene>
<dbReference type="AlphaFoldDB" id="A0A7C4H813"/>
<keyword evidence="3 8" id="KW-0067">ATP-binding</keyword>
<dbReference type="GO" id="GO:0005524">
    <property type="term" value="F:ATP binding"/>
    <property type="evidence" value="ECO:0007669"/>
    <property type="project" value="UniProtKB-UniRule"/>
</dbReference>
<dbReference type="PANTHER" id="PTHR42961">
    <property type="entry name" value="IRON-SULFUR PROTEIN NUBPL"/>
    <property type="match status" value="1"/>
</dbReference>
<dbReference type="GO" id="GO:0016226">
    <property type="term" value="P:iron-sulfur cluster assembly"/>
    <property type="evidence" value="ECO:0007669"/>
    <property type="project" value="InterPro"/>
</dbReference>
<dbReference type="InterPro" id="IPR019591">
    <property type="entry name" value="Mrp/NBP35_ATP-bd"/>
</dbReference>
<dbReference type="InterPro" id="IPR033756">
    <property type="entry name" value="YlxH/NBP35"/>
</dbReference>
<dbReference type="SUPFAM" id="SSF52540">
    <property type="entry name" value="P-loop containing nucleoside triphosphate hydrolases"/>
    <property type="match status" value="1"/>
</dbReference>
<proteinExistence type="inferred from homology"/>
<keyword evidence="2 8" id="KW-0547">Nucleotide-binding</keyword>